<proteinExistence type="predicted"/>
<dbReference type="InterPro" id="IPR028098">
    <property type="entry name" value="Glyco_trans_4-like_N"/>
</dbReference>
<evidence type="ECO:0000256" key="2">
    <source>
        <dbReference type="ARBA" id="ARBA00022679"/>
    </source>
</evidence>
<dbReference type="EMBL" id="MZZM01000012">
    <property type="protein sequence ID" value="ORJ62651.1"/>
    <property type="molecule type" value="Genomic_DNA"/>
</dbReference>
<gene>
    <name evidence="4" type="ORF">B5M45_06350</name>
</gene>
<dbReference type="CDD" id="cd03801">
    <property type="entry name" value="GT4_PimA-like"/>
    <property type="match status" value="1"/>
</dbReference>
<keyword evidence="2" id="KW-0808">Transferase</keyword>
<dbReference type="SUPFAM" id="SSF53756">
    <property type="entry name" value="UDP-Glycosyltransferase/glycogen phosphorylase"/>
    <property type="match status" value="1"/>
</dbReference>
<dbReference type="STRING" id="1784.VC42_08670"/>
<sequence length="406" mass="44961">MVQPDSGRPLRVALVSDYPVDEQTTPENGVQSVTKNLAHALAARPDIECHVVAAMSDPTSTYRQVGAVHVHYVRRLSLPRLITLRLSDAPRLISVIRSIKPDVVHGQGQDRHALGALGSGFPTVITPHGVLFIEGRLLQKTRWDAIGAVKRRGVLTMEREVFHRSQDMIIISRYLTQTYGSMLTARTHFIENPIGEEYFGISRTPEPGRMLFVGTLVPRKGVPDLVRAIGRVVSEVAGDEPWLQRLQFRIAGAALDPANELEIRRAVAEYGLQQRVHILGAISHQQLLDEYARAQVLLMGSREETTPQAIAQAMACGLPVIASRVGGIPEMVEDGRTALLFGYGDTVTCAAHIRRMLNDDAFRGDIEHAVRDQAQRRFSPKSVAEKTVSVYREVIERNGRIENGRS</sequence>
<keyword evidence="1" id="KW-0328">Glycosyltransferase</keyword>
<evidence type="ECO:0000313" key="4">
    <source>
        <dbReference type="EMBL" id="ORJ62651.1"/>
    </source>
</evidence>
<dbReference type="Proteomes" id="UP000193040">
    <property type="component" value="Unassembled WGS sequence"/>
</dbReference>
<accession>A0A1X0YBS8</accession>
<evidence type="ECO:0000256" key="1">
    <source>
        <dbReference type="ARBA" id="ARBA00022676"/>
    </source>
</evidence>
<dbReference type="PANTHER" id="PTHR12526:SF637">
    <property type="entry name" value="GLYCOSYLTRANSFERASE EPSF-RELATED"/>
    <property type="match status" value="1"/>
</dbReference>
<dbReference type="GO" id="GO:0016757">
    <property type="term" value="F:glycosyltransferase activity"/>
    <property type="evidence" value="ECO:0007669"/>
    <property type="project" value="UniProtKB-KW"/>
</dbReference>
<keyword evidence="5" id="KW-1185">Reference proteome</keyword>
<reference evidence="4 5" key="1">
    <citation type="submission" date="2017-03" db="EMBL/GenBank/DDBJ databases">
        <title>Genomic insights into Mycobacterium simiae human colonization.</title>
        <authorList>
            <person name="Steffani J.L."/>
            <person name="Brunck M.E."/>
            <person name="Cruz E."/>
            <person name="Montiel R."/>
            <person name="Barona F."/>
        </authorList>
    </citation>
    <scope>NUCLEOTIDE SEQUENCE [LARGE SCALE GENOMIC DNA]</scope>
    <source>
        <strain evidence="4 5">MsiGto</strain>
    </source>
</reference>
<feature type="domain" description="Glycosyltransferase subfamily 4-like N-terminal" evidence="3">
    <location>
        <begin position="28"/>
        <end position="194"/>
    </location>
</feature>
<evidence type="ECO:0000259" key="3">
    <source>
        <dbReference type="Pfam" id="PF13439"/>
    </source>
</evidence>
<dbReference type="Gene3D" id="3.40.50.2000">
    <property type="entry name" value="Glycogen Phosphorylase B"/>
    <property type="match status" value="2"/>
</dbReference>
<dbReference type="Pfam" id="PF13439">
    <property type="entry name" value="Glyco_transf_4"/>
    <property type="match status" value="1"/>
</dbReference>
<name>A0A1X0YBS8_MYCSI</name>
<evidence type="ECO:0000313" key="5">
    <source>
        <dbReference type="Proteomes" id="UP000193040"/>
    </source>
</evidence>
<comment type="caution">
    <text evidence="4">The sequence shown here is derived from an EMBL/GenBank/DDBJ whole genome shotgun (WGS) entry which is preliminary data.</text>
</comment>
<organism evidence="4 5">
    <name type="scientific">Mycobacterium simiae</name>
    <name type="common">Mycobacterium habana</name>
    <dbReference type="NCBI Taxonomy" id="1784"/>
    <lineage>
        <taxon>Bacteria</taxon>
        <taxon>Bacillati</taxon>
        <taxon>Actinomycetota</taxon>
        <taxon>Actinomycetes</taxon>
        <taxon>Mycobacteriales</taxon>
        <taxon>Mycobacteriaceae</taxon>
        <taxon>Mycobacterium</taxon>
        <taxon>Mycobacterium simiae complex</taxon>
    </lineage>
</organism>
<protein>
    <recommendedName>
        <fullName evidence="3">Glycosyltransferase subfamily 4-like N-terminal domain-containing protein</fullName>
    </recommendedName>
</protein>
<dbReference type="PANTHER" id="PTHR12526">
    <property type="entry name" value="GLYCOSYLTRANSFERASE"/>
    <property type="match status" value="1"/>
</dbReference>
<dbReference type="AlphaFoldDB" id="A0A1X0YBS8"/>
<dbReference type="Pfam" id="PF13692">
    <property type="entry name" value="Glyco_trans_1_4"/>
    <property type="match status" value="1"/>
</dbReference>